<name>A0A835VF90_VANPL</name>
<dbReference type="Pfam" id="PF15365">
    <property type="entry name" value="PNRC"/>
    <property type="match status" value="1"/>
</dbReference>
<proteinExistence type="predicted"/>
<dbReference type="PANTHER" id="PTHR33670">
    <property type="entry name" value="SPLICING FACTOR, PROLINE- AND GLUTAMINE-RICH-LIKE"/>
    <property type="match status" value="1"/>
</dbReference>
<sequence length="172" mass="19524">MVMEIPQVRDFQKRSTPDLFPRGGFSPIRHNDNRKPPAMEKRRRRRREGLPRTGEQQKLERRLEMGKVTILKRGETLEGTVEEKVDGSSGVVDGTCEESLQTERLDPDPEVIPRRIRLVPRCEEEYAGSEFSSSPSPRSLPLPSFSKKGIAQVAAFDLSATVGLLRLLRIEE</sequence>
<dbReference type="GO" id="GO:0016071">
    <property type="term" value="P:mRNA metabolic process"/>
    <property type="evidence" value="ECO:0007669"/>
    <property type="project" value="UniProtKB-ARBA"/>
</dbReference>
<dbReference type="PANTHER" id="PTHR33670:SF1">
    <property type="entry name" value="OS09G0416300 PROTEIN"/>
    <property type="match status" value="1"/>
</dbReference>
<evidence type="ECO:0000313" key="4">
    <source>
        <dbReference type="Proteomes" id="UP000636800"/>
    </source>
</evidence>
<dbReference type="OrthoDB" id="770116at2759"/>
<gene>
    <name evidence="3" type="ORF">HPP92_001184</name>
    <name evidence="2" type="ORF">HPP92_001333</name>
</gene>
<evidence type="ECO:0000256" key="1">
    <source>
        <dbReference type="SAM" id="MobiDB-lite"/>
    </source>
</evidence>
<evidence type="ECO:0000313" key="3">
    <source>
        <dbReference type="EMBL" id="KAG0501112.1"/>
    </source>
</evidence>
<dbReference type="Proteomes" id="UP000639772">
    <property type="component" value="Chromosome 1"/>
</dbReference>
<dbReference type="EMBL" id="JADCNM010000001">
    <property type="protein sequence ID" value="KAG0501112.1"/>
    <property type="molecule type" value="Genomic_DNA"/>
</dbReference>
<feature type="region of interest" description="Disordered" evidence="1">
    <location>
        <begin position="1"/>
        <end position="63"/>
    </location>
</feature>
<organism evidence="2 4">
    <name type="scientific">Vanilla planifolia</name>
    <name type="common">Vanilla</name>
    <dbReference type="NCBI Taxonomy" id="51239"/>
    <lineage>
        <taxon>Eukaryota</taxon>
        <taxon>Viridiplantae</taxon>
        <taxon>Streptophyta</taxon>
        <taxon>Embryophyta</taxon>
        <taxon>Tracheophyta</taxon>
        <taxon>Spermatophyta</taxon>
        <taxon>Magnoliopsida</taxon>
        <taxon>Liliopsida</taxon>
        <taxon>Asparagales</taxon>
        <taxon>Orchidaceae</taxon>
        <taxon>Vanilloideae</taxon>
        <taxon>Vanilleae</taxon>
        <taxon>Vanilla</taxon>
    </lineage>
</organism>
<comment type="caution">
    <text evidence="2">The sequence shown here is derived from an EMBL/GenBank/DDBJ whole genome shotgun (WGS) entry which is preliminary data.</text>
</comment>
<dbReference type="Proteomes" id="UP000636800">
    <property type="component" value="Chromosome 1"/>
</dbReference>
<keyword evidence="4" id="KW-1185">Reference proteome</keyword>
<feature type="compositionally biased region" description="Basic and acidic residues" evidence="1">
    <location>
        <begin position="29"/>
        <end position="40"/>
    </location>
</feature>
<evidence type="ECO:0000313" key="5">
    <source>
        <dbReference type="Proteomes" id="UP000639772"/>
    </source>
</evidence>
<dbReference type="InterPro" id="IPR028322">
    <property type="entry name" value="PNRC-like_rgn"/>
</dbReference>
<accession>A0A835VF90</accession>
<protein>
    <submittedName>
        <fullName evidence="2">Uncharacterized protein</fullName>
    </submittedName>
</protein>
<dbReference type="AlphaFoldDB" id="A0A835VF90"/>
<dbReference type="EMBL" id="JADCNL010000001">
    <property type="protein sequence ID" value="KAG0496642.1"/>
    <property type="molecule type" value="Genomic_DNA"/>
</dbReference>
<evidence type="ECO:0000313" key="2">
    <source>
        <dbReference type="EMBL" id="KAG0496642.1"/>
    </source>
</evidence>
<reference evidence="4 5" key="1">
    <citation type="journal article" date="2020" name="Nat. Food">
        <title>A phased Vanilla planifolia genome enables genetic improvement of flavour and production.</title>
        <authorList>
            <person name="Hasing T."/>
            <person name="Tang H."/>
            <person name="Brym M."/>
            <person name="Khazi F."/>
            <person name="Huang T."/>
            <person name="Chambers A.H."/>
        </authorList>
    </citation>
    <scope>NUCLEOTIDE SEQUENCE [LARGE SCALE GENOMIC DNA]</scope>
    <source>
        <tissue evidence="2">Leaf</tissue>
    </source>
</reference>